<reference evidence="2 3" key="1">
    <citation type="submission" date="2022-10" db="EMBL/GenBank/DDBJ databases">
        <title>Comparative genomics and taxonomic characterization of three novel marine species of genus Reichenbachiella exhibiting antioxidant and polysaccharide degradation activities.</title>
        <authorList>
            <person name="Muhammad N."/>
            <person name="Lee Y.-J."/>
            <person name="Ko J."/>
            <person name="Kim S.-G."/>
        </authorList>
    </citation>
    <scope>NUCLEOTIDE SEQUENCE [LARGE SCALE GENOMIC DNA]</scope>
    <source>
        <strain evidence="2 3">ABR2-5</strain>
    </source>
</reference>
<proteinExistence type="predicted"/>
<dbReference type="EMBL" id="JAOYOD010000001">
    <property type="protein sequence ID" value="MCV9385425.1"/>
    <property type="molecule type" value="Genomic_DNA"/>
</dbReference>
<evidence type="ECO:0000313" key="2">
    <source>
        <dbReference type="EMBL" id="MCV9385425.1"/>
    </source>
</evidence>
<dbReference type="Pfam" id="PF13585">
    <property type="entry name" value="CHU_C"/>
    <property type="match status" value="1"/>
</dbReference>
<feature type="signal peptide" evidence="1">
    <location>
        <begin position="1"/>
        <end position="22"/>
    </location>
</feature>
<comment type="caution">
    <text evidence="2">The sequence shown here is derived from an EMBL/GenBank/DDBJ whole genome shotgun (WGS) entry which is preliminary data.</text>
</comment>
<sequence length="5998" mass="629539">MNSYRKIIFILPLLCISLIASAQEICDDGIDNDNDGFIDCYDGDCSGDAQCLEFYFGNAINCESEATSNPTFDVRLQWGSDDETAFNTANPAVGDIDGDGTPEVVVTNRENNTLTILDGATGSTQEGPRNVGFDIAHTVAIANLRDDDCGEIFVRGFKNGNLAMYDCELNQMWATTSNTGDKVGLISLADFDGDGVVELLHGNEIRNAHTGAVIIAGTGDFRTEVPHGTVAIDALPDGACTNCQGLEIVAGGKIYSVNIATATRTLERDINDILPADGQYAIKYNDWNFNSSSVTDYNLDGNVDVIFSGGQFVSGNLWTTVFFWDVTNNGVLTYNLPENHDHATGRINIADIDGDGSLNCTFNSKQRIYALDENMQEFWIKDVNEGTSGFSGSTVFDFDGDGAHEIVYRGEDYIHIIDGSSKTSLKTISCTSQTFEEYPLVADVDGDGQTEICVACSTDNNTPVSPYENGKYGQIRVYESNGENWQPSRAVWNQHAYFNVNVNDDLTIPITQQDMTKIFQSCEGSTNPENRPLNNFLGQSPYLDETGCPSFVSPDIELVSITNVGSAACPEVNFNVSVTIQNAGDVVLAGNLPITFYEGAPNDASSTKLNTVVTSISGFDIGESMTITAEVEGTGGDFDLYVSVNDDGTQDVPVASFFRPLTECEDNNNIDFVAVTSQTFDIQHEIISHNAKCDPTKPNNGDARVYYFGTTSETSEVVYEETFDDLTPGTEVDNGTSAWSFTETPNNADNLEVSNTGLSFELFFADTDGEAVWETAEIDISSYQSVDFSIDLKSSASAGSNDYLRVYSVIDGNKTSLTDGLQSGNFGTITATGSGAGTTMKIVAEVRNNSDDEFYYLDNVLVEGVTDAQSGEITAGFDFYWFQANNFNDTIYTGNRIATLASGTYQVVAASQTNSCVSAVEEIVITTTTDAPVVEIVKTQDFTNCGSPDGILDAYVIENGVQVTDGYTFTWYIGNDFTTVQSVGSSATGLLARTYSVVVTDNTSGCETTASEDVTTSVTLPVISVATLTNVTDCISSNGEIKVETDQNDVKYTFYWYDGQGIKATPDYSGTGNAGSGASGQFRKNLAPGWYTVVAQHTENPNPTFCYTEPIMVEVLDESGAPELSVDVRDNQSCSENGSGSATATVVGGDTEDYTFHYYSGSSVIAENEIFTVSGTNNQTALLLDAGQYLVTATDASNCTGRLQFTVEDDISYPTNPTNTDDIVIVPAISCNGTVISAGSIDASALSLDAVDTDEYEVVENGSFEVPDTKDPANAAFVEAGGPIGATNWFYIDQANTDGWSTYNDRAGEQYSNVIEIHPNGFNGGFQAYEGQQWAEINAHYFGTLYFDVVTKPGIRMSWGFAHRARRGGGEDVVALLIDDVAVGDAGTEIGRFSSDNSQWNYFSGDYTIPDGQTSTRFQFKAISSATNNELEGNLLDGIVFEVAEYYYELYQGGNSSGTPIAENTTAVFEGLDPGTYTISVVNNISGCPAEDITVLVEEADQEPVTVKQLSTSDEYCVGGNGTQNVVASTNPLIGEPVNGYDFTIYTGTDITATPYAGPITDMDGDYTFTGLANGSYTILVANNDNNCDVTTTTTIGTNSVDPIFATPIISDQSNCSGTPNGFASARIFGESKEDYTWSWTDISDNPITGKTSVDASVDGTANTISGMAAGTYKVTAFNTETGCSVGPEEVTIGYTPIYPSVNLNEVAANTGCTIGNGSLEAFAVDGGLNTQDNHTFEWYIGSFAAVSDLDSETPLTDGDDAGNGSVVALSGTNNSTISGLNAPSGNATYTVKVTKTDGGCANISTITLSSAPVAPIVTSATAVVTPVNSCIGSTTFPEGEIEIIDVNTDGSFTDQVNDYTYTWRIGGSTGTIINDGDNIGTLKGGTAAAITVADATTNHIKNLDAGTYYVSATNTATGCASAYVTVEVTESLASITLGENPGTDQTACTGDPTGSTEITATSAAGTDTFSFEFFNGQNTDAANQLPIASDPNLDQVSIANASGSTAAQISALPQGTYTALVTNEVTGCTDEIEFTIDNNLVDPIIDNTEATDVTITEVTQCSGSTAFADGQIQLNDVTGAGFNDEVNDYTYRWYIGNSNTGTQITDGTDIETQKGNTPIATVAVAGATTNHIQNISAGLYTVEAINNTTGCTSATVTIEMTENLLPITMTETPISDQISCTDAYTGETQINATNTDGDTFNFEFFIGTSTNAADKLGVAPRNAEANYDQVVISSASASNAATIAQLPGGTYTAMVTNTTTGCTEELEFTIDNNPTDPVIDNADAGDITVTPVNVCSGGAAFANGQIQLNDVTGGGFDDEVNDYTYRWYIGNSNTGTQITNGSDIETQKGVTPASNTNVTGATSNHIQNLSTGFYTVEAVNSTTGCISATVTIEVTEDLLPITMTETPISDQISCTDAYTGETQINASNTNGDTFNFEFFVGSSTNAADKLGVAPRSGEANYDQVVISSASSSNAATIEQLPGGVYTALVTNTTTGCTEELEFTIDNNPTDPVIDNTEAADVTITPVTVCSGVTAFANGEIQLNDVTGGGFDDEVNDYTYRWYIGNSNTGTQINNGTNIETQKGVTPAANAVVTGATSNHIQNLSAGLYTVEAVNTTTGCISATVTLEVTEDLLPITMTETPISDQISCTDAYTGETQINATNTDGDTFNFEFFIGTSTNAADKLGVAPRNAEADYNQVVISGASVSNAATIEQLPGGTYTARVTNTATGCTEELEFTIDNNPTDPVIDNADAGDITVTPVNVCSGGTAFANGQIQLNDVTGGGFDDEINDYTYRWYIGNSNTGTQITNGSDIETQKGVTPASNTNVTGATSNHIQNLSAGFYTVEAVNSTTGCISATVTVEVTEDLLPITMTETPISDQISCTDAFTGETQINASNTNGDTFNFEFFIGSSTNAADKLGVAPRNTEADYNQVVISSASASNAATIEQLPGGTYTARVTNTTTGCTEELEFTIDNNPTDPVIDNTEAADVNITHVTVCTGATTYPNGAIELTDVTGGGFDDEVNDYTYRWYIGNSNTGTQIDDLDDIETQKGNTAVTPNVSGSSTNHIQNLSAGLYTVEAVNNTTGCISATVTIEVEDQAPTFTFTAEVTQDNFTCDSSNPIGQVTANIDAADNSGYTIEWYRGTNTLSSNLLPAALASASGTTDSEGSNHIIDGLPQGTYTVKVIHDASQCFETQEVTIRRAYPIFTVNMSQTAQNECLPANGIARVDNVSVTYSDGGTAPIGYTPSYTYAWYQGESVAGTLLSQTTAELTEISAGEGLETGYYTVVVTDNNSSCSSNATRIEVLDNTPARPTADLSVGVIPSSCKAAGDITADLATNPGGNNIAFEWYEGTGDYDVDPSSGTPLTDGGTLTDTDFTVSITSTTGGLGTATTTIDGIAPGLYTVVMIDQTSGCRTQQVFDLPYIGQQATTTIAIKHVEECPDNGEATVGLADNVSIAYTGGSGTFEDGENVTSTGGATGIVNSDDGSTLVITTTSGDFINGENVTGDNSGATTSTSTTVTDGYIDGQVDDISEYTIYLYAGAGVPADKFATYTYEGDTYPKTISGAGLSPGDEVTFTGLPAGTYTAVAQQISNPAFAPGNTDQCFSAYATDAIDQRAFEPILDSSSITANTNCDEEGVAGQGLGGDGSISATVIKYQGDSTLANDFQFRWYIEGSESPGDEIQTNDNVLTSTANDLGPGTYVLQIERMGLVGPAVNGCMIEETFVVPHEPVEQQITATDITPITNCGGTGSIEVTGITSGNVGDYTFTWHQGTYGTTLAETGATLSGVAAGTYFVEARLTGTGSDGCATSPIELEIEDNTVLPDIVFTVDQLDSYCGDAITGGGDGQITANVNGQSAGDYTFEWFYGSGTSTTLAASGIVTQGTSGTNGQTATGLPQGTYTVRVTDNTDPNQTCLSTKQITLSEDLPILSVTASQYTLAHNTNCTDNGSFQINDVLEDGAAQGLANYTFLFEVAGGGALPGGVVASSTGAATDDNRLDNLPTGDYQVTITNDVTTCASTTVSFSIDDNTVDPNIVFTVDQLDTYCGDATTVGGNGQITASVSGEAAADYTFEWFYGTGTGTTLAASGIPTQGTSGTNGQTATGLPQGTYTVRVTDNTDPNNTCVSTKQISLSESLPIVTVTASQYTLNHNTNCTDNGSFQINDVLENSIAQGLAGYTFNFQVAGGGALPAGVTASTTGAATSNNRLDNLPTGDYQVTITNNTTECASTTVVFSIEDNTVDPNIVFTVDQLDTYCGDATTVGGNGQITASVSGEAAADYTFEWFYGTGTGTTLAASGIPTQGTSGTNGQTATGLPQGTYTVRVTDNTDPNNTCVSTKQISLSESLPIVTVTASQYTLNHNTNCTDNGSFQINDVLENSIAQGLAGYTFNFQVAGGGALPAGVTASTTGAATSNNRLDNLPTGDYQVSITNNTTECASTTVVFSIDDNTVDPNIVFTVDQLDAYCGDATSVGGTGQITASVSGEAAADYTFEWFYGAGTGTTLATSGIPTQGTSGTNGQTATGLPQGTYTVRVTDNTDPNNTCVSTKQITLSESLPIVTVTASQYTLNHNTNCTDNGSFQINDVLENSIAQGLAGYTFNFQVAGGGALPAGVTASTTGAATSNNRLDNLPTGDYQVTITNNTTECASTIIAFSIEDNTVDPDIVFTVDQLDSYCGDAATVGGTGQITASVSGNSELDYTFEWFYGSGTTTTLAASGIPTQGTSGTNGQTATGLPQGTYTVRVTDNTDPNNTCVSTKEITLQENTPVLSITDSEYSLVHNTNCTNENGTFEITSVLEDGIAQSIANYSFDFASEGGGALPAGVNETISGLAVDNNGLENLPAGNYQVTITNTTSQCTSSTVVFTIDDNTIAPTVTATTTADTYCVLVSNEGTGTLTITGGSATDYTYTWYKGTGTTDLLSANLGTTGAITNSGLNLTGLATGSYTVVVTDNNATDNNFGCTTTATFQVENDTETHTITEANVTGNINHVVDCGGSDGSITINNADVTSGDVNDYTFAWYTANPTVLISGESSATLLNREPGDYLVVATHNVTGCSTGQVAFEILDNSVAPEVTITVNSVDTSCDPDANEGNGALDWTITNDDGGNYTYQWYAGASVASGVALTDNGTIAGTSGGGVTSGTLSGIDGGAYVLLVTDNATPSNSCFVEATLLDSSGDPMLLEEDIPVFEISTVNKTENTNCINPNGEFEITGITSDGTAAALTDFTFTIQTSTGAAHGGTDVGNGHVSNLSAGRYQVIIEHISSECAGSTYEFSILDESMAPTLTFNLDQANEYCVGGNGQLTITTNATSPTIVWDHGPTTTTVSGLESQEYTVTVTDGVTGCVITDSYTVPFEPIDIQLSLTTDVIMTPATTCAPANGSIELTNINPDALSDYTYFLHTGTYTSGAGTNMGTTPVFTGLAPNMYYIEAYSNISGCMSDVFQIEVEDETAPPVVALADFDQVTNCDPTNPNGMLTVTADGSTSTTDYRFQWLNGPNDPTYAGIDVGSYTIEVENLATGCITTEVFGMSSIAAEPLLLNVSTTGNENCVDPNGMLAISVTNSTNETAVFEYYMVAGEEFDEAVITQAANNLNGNTASELEHGTYSIVVLDVDGGCSSDPNIIQIEDKTNTMMMEMIITQDHALTKCDLTRADGQATVVSVPDEPSRYTFTWHDGPSLSDPVLDSAAFTVHQLIDKTYTVHMVDRYTGCDITDQITITNETEEVPLPTINVLSDRTNCLTPNGVLRASVNEVTTGYTFEWTDVTNTTISNTILATGLDEGSYSVQATDTNTGCVSDAATAEVVDERVTPKFSVKTTDSQCNELIMGTNEYVGNGSADLVFTTPTIIEDFYWTMDDGTAAIDTADYASFISRDERLSGIGPNSYQVMVIDENDCASDVVPFEISTEIKIFNAVTDNGDALNDYFRITCADRFPNNKVKIFNRSGTLVYEIRWYEDDVNGRVFTGKSNTGLGGGKQGLPPGTYFYIFDKGEGQEGDVTQGYLELLR</sequence>
<dbReference type="RefSeq" id="WP_264136214.1">
    <property type="nucleotide sequence ID" value="NZ_JAOYOD010000001.1"/>
</dbReference>
<protein>
    <submittedName>
        <fullName evidence="2">Gliding motility-associated C-terminal domain-containing protein</fullName>
    </submittedName>
</protein>
<feature type="chain" id="PRO_5045645843" evidence="1">
    <location>
        <begin position="23"/>
        <end position="5998"/>
    </location>
</feature>
<dbReference type="SUPFAM" id="SSF69318">
    <property type="entry name" value="Integrin alpha N-terminal domain"/>
    <property type="match status" value="2"/>
</dbReference>
<keyword evidence="1" id="KW-0732">Signal</keyword>
<evidence type="ECO:0000313" key="3">
    <source>
        <dbReference type="Proteomes" id="UP001300692"/>
    </source>
</evidence>
<gene>
    <name evidence="2" type="ORF">N7U62_02065</name>
</gene>
<accession>A0ABT3CPP1</accession>
<keyword evidence="3" id="KW-1185">Reference proteome</keyword>
<organism evidence="2 3">
    <name type="scientific">Reichenbachiella ulvae</name>
    <dbReference type="NCBI Taxonomy" id="2980104"/>
    <lineage>
        <taxon>Bacteria</taxon>
        <taxon>Pseudomonadati</taxon>
        <taxon>Bacteroidota</taxon>
        <taxon>Cytophagia</taxon>
        <taxon>Cytophagales</taxon>
        <taxon>Reichenbachiellaceae</taxon>
        <taxon>Reichenbachiella</taxon>
    </lineage>
</organism>
<dbReference type="InterPro" id="IPR028994">
    <property type="entry name" value="Integrin_alpha_N"/>
</dbReference>
<name>A0ABT3CPP1_9BACT</name>
<dbReference type="Proteomes" id="UP001300692">
    <property type="component" value="Unassembled WGS sequence"/>
</dbReference>
<evidence type="ECO:0000256" key="1">
    <source>
        <dbReference type="SAM" id="SignalP"/>
    </source>
</evidence>